<comment type="similarity">
    <text evidence="2">Belongs to the YtcA family.</text>
</comment>
<dbReference type="Pfam" id="PF17090">
    <property type="entry name" value="Ytca"/>
    <property type="match status" value="1"/>
</dbReference>
<keyword evidence="10" id="KW-0449">Lipoprotein</keyword>
<proteinExistence type="inferred from homology"/>
<dbReference type="Proteomes" id="UP000245212">
    <property type="component" value="Unassembled WGS sequence"/>
</dbReference>
<evidence type="ECO:0000313" key="12">
    <source>
        <dbReference type="EMBL" id="PWF23352.1"/>
    </source>
</evidence>
<protein>
    <recommendedName>
        <fullName evidence="3">Uncharacterized protein YtcA</fullName>
    </recommendedName>
</protein>
<comment type="subcellular location">
    <subcellularLocation>
        <location evidence="1">Membrane</location>
        <topology evidence="1">Multi-pass membrane protein</topology>
    </subcellularLocation>
</comment>
<name>A0A2V1JXZ0_9BURK</name>
<evidence type="ECO:0000256" key="10">
    <source>
        <dbReference type="ARBA" id="ARBA00023288"/>
    </source>
</evidence>
<keyword evidence="13" id="KW-1185">Reference proteome</keyword>
<gene>
    <name evidence="12" type="ORF">DD235_09960</name>
</gene>
<evidence type="ECO:0000256" key="8">
    <source>
        <dbReference type="ARBA" id="ARBA00023136"/>
    </source>
</evidence>
<dbReference type="AlphaFoldDB" id="A0A2V1JXZ0"/>
<accession>A0A2V1JXZ0</accession>
<feature type="transmembrane region" description="Helical" evidence="11">
    <location>
        <begin position="61"/>
        <end position="79"/>
    </location>
</feature>
<comment type="caution">
    <text evidence="12">The sequence shown here is derived from an EMBL/GenBank/DDBJ whole genome shotgun (WGS) entry which is preliminary data.</text>
</comment>
<dbReference type="GO" id="GO:0016020">
    <property type="term" value="C:membrane"/>
    <property type="evidence" value="ECO:0007669"/>
    <property type="project" value="UniProtKB-SubCell"/>
</dbReference>
<evidence type="ECO:0000256" key="6">
    <source>
        <dbReference type="ARBA" id="ARBA00022729"/>
    </source>
</evidence>
<keyword evidence="4" id="KW-1003">Cell membrane</keyword>
<evidence type="ECO:0000256" key="9">
    <source>
        <dbReference type="ARBA" id="ARBA00023139"/>
    </source>
</evidence>
<evidence type="ECO:0000256" key="2">
    <source>
        <dbReference type="ARBA" id="ARBA00008208"/>
    </source>
</evidence>
<reference evidence="13" key="1">
    <citation type="submission" date="2018-05" db="EMBL/GenBank/DDBJ databases">
        <authorList>
            <person name="Li Y."/>
        </authorList>
    </citation>
    <scope>NUCLEOTIDE SEQUENCE [LARGE SCALE GENOMIC DNA]</scope>
    <source>
        <strain evidence="13">3d-2-2</strain>
    </source>
</reference>
<evidence type="ECO:0000256" key="4">
    <source>
        <dbReference type="ARBA" id="ARBA00022475"/>
    </source>
</evidence>
<organism evidence="12 13">
    <name type="scientific">Corticimicrobacter populi</name>
    <dbReference type="NCBI Taxonomy" id="2175229"/>
    <lineage>
        <taxon>Bacteria</taxon>
        <taxon>Pseudomonadati</taxon>
        <taxon>Pseudomonadota</taxon>
        <taxon>Betaproteobacteria</taxon>
        <taxon>Burkholderiales</taxon>
        <taxon>Alcaligenaceae</taxon>
        <taxon>Corticimicrobacter</taxon>
    </lineage>
</organism>
<keyword evidence="7 11" id="KW-1133">Transmembrane helix</keyword>
<keyword evidence="5 11" id="KW-0812">Transmembrane</keyword>
<evidence type="ECO:0000313" key="13">
    <source>
        <dbReference type="Proteomes" id="UP000245212"/>
    </source>
</evidence>
<dbReference type="InterPro" id="IPR031381">
    <property type="entry name" value="YtcA"/>
</dbReference>
<dbReference type="EMBL" id="QETA01000003">
    <property type="protein sequence ID" value="PWF23352.1"/>
    <property type="molecule type" value="Genomic_DNA"/>
</dbReference>
<evidence type="ECO:0000256" key="5">
    <source>
        <dbReference type="ARBA" id="ARBA00022692"/>
    </source>
</evidence>
<sequence length="82" mass="9079">MAVMTAFLLTGCGTPRAGEFLLFGSYFPAWLVGTALGIPLTFLVRWVLIRTGIDDQLPLRLLVYVCLTVLFAMAFAYAYSPR</sequence>
<keyword evidence="6" id="KW-0732">Signal</keyword>
<evidence type="ECO:0000256" key="11">
    <source>
        <dbReference type="SAM" id="Phobius"/>
    </source>
</evidence>
<feature type="transmembrane region" description="Helical" evidence="11">
    <location>
        <begin position="27"/>
        <end position="49"/>
    </location>
</feature>
<evidence type="ECO:0000256" key="1">
    <source>
        <dbReference type="ARBA" id="ARBA00004141"/>
    </source>
</evidence>
<keyword evidence="9" id="KW-0564">Palmitate</keyword>
<evidence type="ECO:0000256" key="3">
    <source>
        <dbReference type="ARBA" id="ARBA00021237"/>
    </source>
</evidence>
<keyword evidence="8 11" id="KW-0472">Membrane</keyword>
<evidence type="ECO:0000256" key="7">
    <source>
        <dbReference type="ARBA" id="ARBA00022989"/>
    </source>
</evidence>